<dbReference type="InterPro" id="IPR045877">
    <property type="entry name" value="ZFP36-like"/>
</dbReference>
<comment type="caution">
    <text evidence="7">The sequence shown here is derived from an EMBL/GenBank/DDBJ whole genome shotgun (WGS) entry which is preliminary data.</text>
</comment>
<dbReference type="PANTHER" id="PTHR12547">
    <property type="entry name" value="CCCH ZINC FINGER/TIS11-RELATED"/>
    <property type="match status" value="1"/>
</dbReference>
<reference evidence="7 8" key="1">
    <citation type="submission" date="2024-04" db="EMBL/GenBank/DDBJ databases">
        <title>Symmetric and asymmetric DNA N6-adenine methylation regulates different biological responses in Mucorales.</title>
        <authorList>
            <consortium name="Lawrence Berkeley National Laboratory"/>
            <person name="Lax C."/>
            <person name="Mondo S.J."/>
            <person name="Osorio-Concepcion M."/>
            <person name="Muszewska A."/>
            <person name="Corrochano-Luque M."/>
            <person name="Gutierrez G."/>
            <person name="Riley R."/>
            <person name="Lipzen A."/>
            <person name="Guo J."/>
            <person name="Hundley H."/>
            <person name="Amirebrahimi M."/>
            <person name="Ng V."/>
            <person name="Lorenzo-Gutierrez D."/>
            <person name="Binder U."/>
            <person name="Yang J."/>
            <person name="Song Y."/>
            <person name="Canovas D."/>
            <person name="Navarro E."/>
            <person name="Freitag M."/>
            <person name="Gabaldon T."/>
            <person name="Grigoriev I.V."/>
            <person name="Corrochano L.M."/>
            <person name="Nicolas F.E."/>
            <person name="Garre V."/>
        </authorList>
    </citation>
    <scope>NUCLEOTIDE SEQUENCE [LARGE SCALE GENOMIC DNA]</scope>
    <source>
        <strain evidence="7 8">L51</strain>
    </source>
</reference>
<dbReference type="EMBL" id="JBCLYO010000001">
    <property type="protein sequence ID" value="KAL0097656.1"/>
    <property type="molecule type" value="Genomic_DNA"/>
</dbReference>
<gene>
    <name evidence="7" type="ORF">J3Q64DRAFT_1714526</name>
</gene>
<protein>
    <recommendedName>
        <fullName evidence="6">C3H1-type domain-containing protein</fullName>
    </recommendedName>
</protein>
<dbReference type="InterPro" id="IPR036855">
    <property type="entry name" value="Znf_CCCH_sf"/>
</dbReference>
<dbReference type="Pfam" id="PF00642">
    <property type="entry name" value="zf-CCCH"/>
    <property type="match status" value="1"/>
</dbReference>
<feature type="domain" description="C3H1-type" evidence="6">
    <location>
        <begin position="1"/>
        <end position="24"/>
    </location>
</feature>
<evidence type="ECO:0000256" key="1">
    <source>
        <dbReference type="ARBA" id="ARBA00022723"/>
    </source>
</evidence>
<evidence type="ECO:0000313" key="7">
    <source>
        <dbReference type="EMBL" id="KAL0097656.1"/>
    </source>
</evidence>
<keyword evidence="1 5" id="KW-0479">Metal-binding</keyword>
<evidence type="ECO:0000256" key="5">
    <source>
        <dbReference type="PROSITE-ProRule" id="PRU00723"/>
    </source>
</evidence>
<keyword evidence="3 5" id="KW-0863">Zinc-finger</keyword>
<feature type="zinc finger region" description="C3H1-type" evidence="5">
    <location>
        <begin position="34"/>
        <end position="62"/>
    </location>
</feature>
<evidence type="ECO:0000256" key="3">
    <source>
        <dbReference type="ARBA" id="ARBA00022771"/>
    </source>
</evidence>
<proteinExistence type="predicted"/>
<accession>A0ABR3BG08</accession>
<feature type="zinc finger region" description="C3H1-type" evidence="5">
    <location>
        <begin position="1"/>
        <end position="24"/>
    </location>
</feature>
<evidence type="ECO:0000256" key="4">
    <source>
        <dbReference type="ARBA" id="ARBA00022833"/>
    </source>
</evidence>
<keyword evidence="2" id="KW-0677">Repeat</keyword>
<evidence type="ECO:0000256" key="2">
    <source>
        <dbReference type="ARBA" id="ARBA00022737"/>
    </source>
</evidence>
<dbReference type="PANTHER" id="PTHR12547:SF18">
    <property type="entry name" value="PROTEIN TIS11"/>
    <property type="match status" value="1"/>
</dbReference>
<dbReference type="SUPFAM" id="SSF90229">
    <property type="entry name" value="CCCH zinc finger"/>
    <property type="match status" value="2"/>
</dbReference>
<dbReference type="Proteomes" id="UP001448207">
    <property type="component" value="Unassembled WGS sequence"/>
</dbReference>
<name>A0ABR3BG08_PHYBL</name>
<dbReference type="PROSITE" id="PS50103">
    <property type="entry name" value="ZF_C3H1"/>
    <property type="match status" value="2"/>
</dbReference>
<keyword evidence="8" id="KW-1185">Reference proteome</keyword>
<dbReference type="InterPro" id="IPR041367">
    <property type="entry name" value="Znf-CCCH_4"/>
</dbReference>
<evidence type="ECO:0000259" key="6">
    <source>
        <dbReference type="PROSITE" id="PS50103"/>
    </source>
</evidence>
<sequence length="234" mass="26085">MCRNWTEMGQCRYGRKCRFAHGHDELRTVQRHARYKTEICKTYHLTGTCLYGVRCTFIHGEKLLKSKSSPTTTATTTATATTTIAGNTDTGTGTGTGIWMRIDKGLEADTTTTAAANVATATYNNNNNTNFISQTNAASVKLSLVVQDELTINSLTDTTEETLSAGSSSVSSSPLINYHPDYHSQYQYQQHYQQGINCSSKESQVLQQQYVSFGLESYNLDMATLVKRRQRMWL</sequence>
<dbReference type="Gene3D" id="4.10.1000.10">
    <property type="entry name" value="Zinc finger, CCCH-type"/>
    <property type="match status" value="2"/>
</dbReference>
<dbReference type="Pfam" id="PF18044">
    <property type="entry name" value="zf-CCCH_4"/>
    <property type="match status" value="1"/>
</dbReference>
<keyword evidence="4 5" id="KW-0862">Zinc</keyword>
<evidence type="ECO:0000313" key="8">
    <source>
        <dbReference type="Proteomes" id="UP001448207"/>
    </source>
</evidence>
<feature type="domain" description="C3H1-type" evidence="6">
    <location>
        <begin position="34"/>
        <end position="62"/>
    </location>
</feature>
<organism evidence="7 8">
    <name type="scientific">Phycomyces blakesleeanus</name>
    <dbReference type="NCBI Taxonomy" id="4837"/>
    <lineage>
        <taxon>Eukaryota</taxon>
        <taxon>Fungi</taxon>
        <taxon>Fungi incertae sedis</taxon>
        <taxon>Mucoromycota</taxon>
        <taxon>Mucoromycotina</taxon>
        <taxon>Mucoromycetes</taxon>
        <taxon>Mucorales</taxon>
        <taxon>Phycomycetaceae</taxon>
        <taxon>Phycomyces</taxon>
    </lineage>
</organism>
<dbReference type="SMART" id="SM00356">
    <property type="entry name" value="ZnF_C3H1"/>
    <property type="match status" value="2"/>
</dbReference>
<dbReference type="InterPro" id="IPR000571">
    <property type="entry name" value="Znf_CCCH"/>
</dbReference>